<evidence type="ECO:0000259" key="1">
    <source>
        <dbReference type="PROSITE" id="PS50112"/>
    </source>
</evidence>
<dbReference type="InterPro" id="IPR000014">
    <property type="entry name" value="PAS"/>
</dbReference>
<dbReference type="InterPro" id="IPR001633">
    <property type="entry name" value="EAL_dom"/>
</dbReference>
<keyword evidence="6" id="KW-1185">Reference proteome</keyword>
<gene>
    <name evidence="5" type="ORF">H6F41_01065</name>
</gene>
<dbReference type="Gene3D" id="3.30.450.20">
    <property type="entry name" value="PAS domain"/>
    <property type="match status" value="3"/>
</dbReference>
<evidence type="ECO:0000259" key="4">
    <source>
        <dbReference type="PROSITE" id="PS50887"/>
    </source>
</evidence>
<reference evidence="5 6" key="1">
    <citation type="journal article" date="2020" name="ISME J.">
        <title>Comparative genomics reveals insights into cyanobacterial evolution and habitat adaptation.</title>
        <authorList>
            <person name="Chen M.Y."/>
            <person name="Teng W.K."/>
            <person name="Zhao L."/>
            <person name="Hu C.X."/>
            <person name="Zhou Y.K."/>
            <person name="Han B.P."/>
            <person name="Song L.R."/>
            <person name="Shu W.S."/>
        </authorList>
    </citation>
    <scope>NUCLEOTIDE SEQUENCE [LARGE SCALE GENOMIC DNA]</scope>
    <source>
        <strain evidence="5 6">FACHB-723</strain>
    </source>
</reference>
<protein>
    <submittedName>
        <fullName evidence="5">EAL domain-containing protein</fullName>
    </submittedName>
</protein>
<dbReference type="InterPro" id="IPR043128">
    <property type="entry name" value="Rev_trsase/Diguanyl_cyclase"/>
</dbReference>
<accession>A0ABR7ZS11</accession>
<feature type="domain" description="PAC" evidence="2">
    <location>
        <begin position="395"/>
        <end position="447"/>
    </location>
</feature>
<dbReference type="SMART" id="SM00086">
    <property type="entry name" value="PAC"/>
    <property type="match status" value="3"/>
</dbReference>
<evidence type="ECO:0000313" key="6">
    <source>
        <dbReference type="Proteomes" id="UP000642094"/>
    </source>
</evidence>
<dbReference type="PROSITE" id="PS50883">
    <property type="entry name" value="EAL"/>
    <property type="match status" value="1"/>
</dbReference>
<feature type="domain" description="PAS" evidence="1">
    <location>
        <begin position="190"/>
        <end position="273"/>
    </location>
</feature>
<dbReference type="CDD" id="cd01949">
    <property type="entry name" value="GGDEF"/>
    <property type="match status" value="1"/>
</dbReference>
<dbReference type="InterPro" id="IPR013655">
    <property type="entry name" value="PAS_fold_3"/>
</dbReference>
<dbReference type="PANTHER" id="PTHR44757:SF2">
    <property type="entry name" value="BIOFILM ARCHITECTURE MAINTENANCE PROTEIN MBAA"/>
    <property type="match status" value="1"/>
</dbReference>
<dbReference type="PROSITE" id="PS50887">
    <property type="entry name" value="GGDEF"/>
    <property type="match status" value="1"/>
</dbReference>
<dbReference type="RefSeq" id="WP_190401607.1">
    <property type="nucleotide sequence ID" value="NZ_JACJQB010000001.1"/>
</dbReference>
<dbReference type="InterPro" id="IPR052155">
    <property type="entry name" value="Biofilm_reg_signaling"/>
</dbReference>
<dbReference type="InterPro" id="IPR000700">
    <property type="entry name" value="PAS-assoc_C"/>
</dbReference>
<dbReference type="InterPro" id="IPR029787">
    <property type="entry name" value="Nucleotide_cyclase"/>
</dbReference>
<dbReference type="SUPFAM" id="SSF141868">
    <property type="entry name" value="EAL domain-like"/>
    <property type="match status" value="1"/>
</dbReference>
<dbReference type="EMBL" id="JACJQB010000001">
    <property type="protein sequence ID" value="MBD2186731.1"/>
    <property type="molecule type" value="Genomic_DNA"/>
</dbReference>
<dbReference type="InterPro" id="IPR013656">
    <property type="entry name" value="PAS_4"/>
</dbReference>
<dbReference type="Gene3D" id="3.20.20.450">
    <property type="entry name" value="EAL domain"/>
    <property type="match status" value="1"/>
</dbReference>
<dbReference type="CDD" id="cd00130">
    <property type="entry name" value="PAS"/>
    <property type="match status" value="3"/>
</dbReference>
<feature type="domain" description="PAS" evidence="1">
    <location>
        <begin position="42"/>
        <end position="87"/>
    </location>
</feature>
<comment type="caution">
    <text evidence="5">The sequence shown here is derived from an EMBL/GenBank/DDBJ whole genome shotgun (WGS) entry which is preliminary data.</text>
</comment>
<dbReference type="InterPro" id="IPR013767">
    <property type="entry name" value="PAS_fold"/>
</dbReference>
<dbReference type="SUPFAM" id="SSF55073">
    <property type="entry name" value="Nucleotide cyclase"/>
    <property type="match status" value="1"/>
</dbReference>
<dbReference type="InterPro" id="IPR001610">
    <property type="entry name" value="PAC"/>
</dbReference>
<dbReference type="SMART" id="SM00267">
    <property type="entry name" value="GGDEF"/>
    <property type="match status" value="1"/>
</dbReference>
<evidence type="ECO:0000313" key="5">
    <source>
        <dbReference type="EMBL" id="MBD2186731.1"/>
    </source>
</evidence>
<name>A0ABR7ZS11_9CYAN</name>
<dbReference type="InterPro" id="IPR035965">
    <property type="entry name" value="PAS-like_dom_sf"/>
</dbReference>
<dbReference type="Pfam" id="PF00563">
    <property type="entry name" value="EAL"/>
    <property type="match status" value="1"/>
</dbReference>
<sequence length="887" mass="100736">MNELEILQSNIIELKAENCRLREQLSEFVSTNSAFDLGGKLIADLAQNIVENLHTAIVVHAPDTKILFANKSAAKILGLIQSELAGKYVTDPDWHFYHGDGRLMGLDDFPVNKILREKQPLQNYEMGLYRSDIDDMVWAIINAYPEFDLQGEIKHIVVTFVDITQLKQTAIALGESEKRYIALNAELERTRNFLQSTIDHLPVAVFVKDGKPETFGQMLLWNRTSEALFGLSAEEAIGTTVYDQFPKKQADFFHQKDLDAFANQSIEDIPEEPVDSHSLGRRILHTVKVPLYDCEQQPQYLLCFAEDITERKQSETALRESEEKFRQMAENIQEIFWMVKPDFSEFIYINPAYEAISGRTCTSIYADPKSFFDAIYIEDRKIAIATAKEHAHVGWSMEYRIVQPNGEIRWLFERAAPIFNDLDELQSIVGIGQDITDRKFTEEQLIHQAFHDSLTGLPNRVLFLDRLEMVLKKSKRVTNHLFAILFIDLDQFKVINDSLGHLVGDLLLVEVAKILEKSVRSFDTVARLGGDEFTILLDDIANLQEAINVSDRIHAQLRSEIAIGTHTILASASIGIVIGSHAYEQANDLLRDADIALYRAKEKGRDCHAVFNRSMYDLVVSRLQLESELRQAIERREFLVYYEPIVCLKTMQLKGFEALVRWQHPIRGLLTAGEFIPVAENTGLIVDLGKWVLHNACYQLKLWQDQFPSLDLTININLSGKQLRDPNIVDTIDAVLQKSGLATSCLNLEITETLLIENTEIAVKVFQELRARNIHLSLDDFGTGYSSLSYLQKFPVNTIKIDRSFISQIHGEESDRDRNIAIVKAIIALGHAMNIKIIAEGIELPEQIVQLQAWDCDFAQGYFFSRSLSVQVATNLLDKAAQNAALF</sequence>
<dbReference type="Pfam" id="PF08448">
    <property type="entry name" value="PAS_4"/>
    <property type="match status" value="1"/>
</dbReference>
<feature type="domain" description="PAC" evidence="2">
    <location>
        <begin position="122"/>
        <end position="175"/>
    </location>
</feature>
<dbReference type="Pfam" id="PF00989">
    <property type="entry name" value="PAS"/>
    <property type="match status" value="1"/>
</dbReference>
<dbReference type="SMART" id="SM00091">
    <property type="entry name" value="PAS"/>
    <property type="match status" value="3"/>
</dbReference>
<dbReference type="CDD" id="cd01948">
    <property type="entry name" value="EAL"/>
    <property type="match status" value="1"/>
</dbReference>
<dbReference type="SUPFAM" id="SSF55785">
    <property type="entry name" value="PYP-like sensor domain (PAS domain)"/>
    <property type="match status" value="3"/>
</dbReference>
<dbReference type="InterPro" id="IPR035919">
    <property type="entry name" value="EAL_sf"/>
</dbReference>
<dbReference type="Pfam" id="PF08447">
    <property type="entry name" value="PAS_3"/>
    <property type="match status" value="1"/>
</dbReference>
<feature type="domain" description="EAL" evidence="3">
    <location>
        <begin position="622"/>
        <end position="881"/>
    </location>
</feature>
<dbReference type="Proteomes" id="UP000642094">
    <property type="component" value="Unassembled WGS sequence"/>
</dbReference>
<feature type="domain" description="GGDEF" evidence="4">
    <location>
        <begin position="480"/>
        <end position="613"/>
    </location>
</feature>
<dbReference type="Gene3D" id="3.30.70.270">
    <property type="match status" value="1"/>
</dbReference>
<dbReference type="Pfam" id="PF00990">
    <property type="entry name" value="GGDEF"/>
    <property type="match status" value="1"/>
</dbReference>
<dbReference type="NCBIfam" id="TIGR00254">
    <property type="entry name" value="GGDEF"/>
    <property type="match status" value="1"/>
</dbReference>
<evidence type="ECO:0000259" key="2">
    <source>
        <dbReference type="PROSITE" id="PS50113"/>
    </source>
</evidence>
<dbReference type="NCBIfam" id="TIGR00229">
    <property type="entry name" value="sensory_box"/>
    <property type="match status" value="3"/>
</dbReference>
<organism evidence="5 6">
    <name type="scientific">Pseudanabaena mucicola FACHB-723</name>
    <dbReference type="NCBI Taxonomy" id="2692860"/>
    <lineage>
        <taxon>Bacteria</taxon>
        <taxon>Bacillati</taxon>
        <taxon>Cyanobacteriota</taxon>
        <taxon>Cyanophyceae</taxon>
        <taxon>Pseudanabaenales</taxon>
        <taxon>Pseudanabaenaceae</taxon>
        <taxon>Pseudanabaena</taxon>
    </lineage>
</organism>
<dbReference type="PROSITE" id="PS50112">
    <property type="entry name" value="PAS"/>
    <property type="match status" value="2"/>
</dbReference>
<dbReference type="PANTHER" id="PTHR44757">
    <property type="entry name" value="DIGUANYLATE CYCLASE DGCP"/>
    <property type="match status" value="1"/>
</dbReference>
<dbReference type="PROSITE" id="PS50113">
    <property type="entry name" value="PAC"/>
    <property type="match status" value="2"/>
</dbReference>
<evidence type="ECO:0000259" key="3">
    <source>
        <dbReference type="PROSITE" id="PS50883"/>
    </source>
</evidence>
<dbReference type="InterPro" id="IPR000160">
    <property type="entry name" value="GGDEF_dom"/>
</dbReference>
<dbReference type="SMART" id="SM00052">
    <property type="entry name" value="EAL"/>
    <property type="match status" value="1"/>
</dbReference>
<proteinExistence type="predicted"/>